<keyword evidence="2" id="KW-0812">Transmembrane</keyword>
<feature type="transmembrane region" description="Helical" evidence="2">
    <location>
        <begin position="273"/>
        <end position="298"/>
    </location>
</feature>
<evidence type="ECO:0008006" key="5">
    <source>
        <dbReference type="Google" id="ProtNLM"/>
    </source>
</evidence>
<feature type="region of interest" description="Disordered" evidence="1">
    <location>
        <begin position="395"/>
        <end position="479"/>
    </location>
</feature>
<feature type="compositionally biased region" description="Basic residues" evidence="1">
    <location>
        <begin position="411"/>
        <end position="424"/>
    </location>
</feature>
<dbReference type="InterPro" id="IPR045931">
    <property type="entry name" value="DUF6350"/>
</dbReference>
<dbReference type="Proteomes" id="UP000194218">
    <property type="component" value="Chromosome"/>
</dbReference>
<proteinExistence type="predicted"/>
<evidence type="ECO:0000313" key="3">
    <source>
        <dbReference type="EMBL" id="ARQ68971.1"/>
    </source>
</evidence>
<keyword evidence="2" id="KW-0472">Membrane</keyword>
<dbReference type="Pfam" id="PF19877">
    <property type="entry name" value="DUF6350"/>
    <property type="match status" value="1"/>
</dbReference>
<protein>
    <recommendedName>
        <fullName evidence="5">Integral membrane protein</fullName>
    </recommendedName>
</protein>
<reference evidence="3 4" key="1">
    <citation type="submission" date="2017-05" db="EMBL/GenBank/DDBJ databases">
        <title>Complete genome sequence of Streptomyces sp. SCSIO 03032 revealed the diverse biosynthetic pathways for its bioactive secondary metabolites.</title>
        <authorList>
            <person name="Ma L."/>
            <person name="Zhu Y."/>
            <person name="Zhang W."/>
            <person name="Zhang G."/>
            <person name="Tian X."/>
            <person name="Zhang S."/>
            <person name="Zhang C."/>
        </authorList>
    </citation>
    <scope>NUCLEOTIDE SEQUENCE [LARGE SCALE GENOMIC DNA]</scope>
    <source>
        <strain evidence="3 4">SCSIO 03032</strain>
    </source>
</reference>
<sequence>MLAAGLGLAAISVLVLLLWTLSSHPDSGVGGALRLAADLWLLAHGADLTRAATDGGPSAPVGVTPLLLTVLPLWLLHRAVGVCDWAPQPGQGALAALWISCGYLVVAAAAVPHTAPAALSADPLSALAHLPLFALAVTLAAAFAISGPPLAAPADGAGPFDGRRLVAAGRIALTGLGACCAAGALLFLFGFAQGAHRAQDALGQLGPDWADRLAVLFLAVALLPNAVVWATAWGLGPGFTLGAGSAVTPAAVTGTAPDLPPFPLLAALPDGAAWPWAAALVPVAAATSVAWATARAAVPDRGRRATAAGWGGTVLTVLLAGCGAGAALGLLAALAGGPLGTGALAAFGPEPVPTALAAAVWTTVPAVPLALALRLWRLRRPRWVRAGAGRAAARAARLRPTRRREGAPTGARRRFALGRGRRGRTPSDGWHTTGARRTRWAALKKSSGTLVPELPDPDDPPGLPGATRPAATDEPAPRP</sequence>
<dbReference type="AlphaFoldDB" id="A0A1W7CVZ2"/>
<dbReference type="KEGG" id="smao:CAG99_08930"/>
<feature type="transmembrane region" description="Helical" evidence="2">
    <location>
        <begin position="310"/>
        <end position="335"/>
    </location>
</feature>
<accession>A0A1W7CVZ2</accession>
<feature type="transmembrane region" description="Helical" evidence="2">
    <location>
        <begin position="355"/>
        <end position="376"/>
    </location>
</feature>
<feature type="transmembrane region" description="Helical" evidence="2">
    <location>
        <begin position="95"/>
        <end position="115"/>
    </location>
</feature>
<gene>
    <name evidence="3" type="ORF">CAG99_08930</name>
</gene>
<keyword evidence="2" id="KW-1133">Transmembrane helix</keyword>
<evidence type="ECO:0000256" key="1">
    <source>
        <dbReference type="SAM" id="MobiDB-lite"/>
    </source>
</evidence>
<name>A0A1W7CVZ2_9ACTN</name>
<organism evidence="3 4">
    <name type="scientific">Streptomyces marincola</name>
    <dbReference type="NCBI Taxonomy" id="2878388"/>
    <lineage>
        <taxon>Bacteria</taxon>
        <taxon>Bacillati</taxon>
        <taxon>Actinomycetota</taxon>
        <taxon>Actinomycetes</taxon>
        <taxon>Kitasatosporales</taxon>
        <taxon>Streptomycetaceae</taxon>
        <taxon>Streptomyces</taxon>
    </lineage>
</organism>
<feature type="transmembrane region" description="Helical" evidence="2">
    <location>
        <begin position="127"/>
        <end position="151"/>
    </location>
</feature>
<evidence type="ECO:0000313" key="4">
    <source>
        <dbReference type="Proteomes" id="UP000194218"/>
    </source>
</evidence>
<feature type="transmembrane region" description="Helical" evidence="2">
    <location>
        <begin position="213"/>
        <end position="235"/>
    </location>
</feature>
<evidence type="ECO:0000256" key="2">
    <source>
        <dbReference type="SAM" id="Phobius"/>
    </source>
</evidence>
<dbReference type="EMBL" id="CP021121">
    <property type="protein sequence ID" value="ARQ68971.1"/>
    <property type="molecule type" value="Genomic_DNA"/>
</dbReference>
<feature type="transmembrane region" description="Helical" evidence="2">
    <location>
        <begin position="171"/>
        <end position="192"/>
    </location>
</feature>
<keyword evidence="4" id="KW-1185">Reference proteome</keyword>